<gene>
    <name evidence="3" type="ORF">DS2_16054</name>
</gene>
<dbReference type="eggNOG" id="COG2308">
    <property type="taxonomic scope" value="Bacteria"/>
</dbReference>
<dbReference type="Proteomes" id="UP000019276">
    <property type="component" value="Unassembled WGS sequence"/>
</dbReference>
<name>W7Q9N3_9ALTE</name>
<protein>
    <submittedName>
        <fullName evidence="3">Uncharacterized protein</fullName>
    </submittedName>
</protein>
<dbReference type="AlphaFoldDB" id="W7Q9N3"/>
<accession>W7Q9N3</accession>
<evidence type="ECO:0000313" key="3">
    <source>
        <dbReference type="EMBL" id="EWH08681.1"/>
    </source>
</evidence>
<dbReference type="RefSeq" id="WP_035015909.1">
    <property type="nucleotide sequence ID" value="NZ_ARZY01000039.1"/>
</dbReference>
<proteinExistence type="predicted"/>
<dbReference type="STRING" id="1328313.DS2_16054"/>
<dbReference type="InterPro" id="IPR051680">
    <property type="entry name" value="ATP-dep_Glu-Cys_Ligase-2"/>
</dbReference>
<dbReference type="PATRIC" id="fig|1328313.3.peg.3280"/>
<dbReference type="InterPro" id="IPR007296">
    <property type="entry name" value="DUF403"/>
</dbReference>
<dbReference type="Pfam" id="PF04168">
    <property type="entry name" value="Alpha-E"/>
    <property type="match status" value="1"/>
</dbReference>
<dbReference type="Gene3D" id="3.40.50.11290">
    <property type="match status" value="1"/>
</dbReference>
<evidence type="ECO:0000259" key="1">
    <source>
        <dbReference type="Pfam" id="PF04168"/>
    </source>
</evidence>
<dbReference type="PANTHER" id="PTHR34595:SF2">
    <property type="entry name" value="BLR2978 PROTEIN"/>
    <property type="match status" value="1"/>
</dbReference>
<dbReference type="OrthoDB" id="9804079at2"/>
<feature type="domain" description="Circularly permuted ATP-grasp type 2" evidence="2">
    <location>
        <begin position="78"/>
        <end position="446"/>
    </location>
</feature>
<evidence type="ECO:0000259" key="2">
    <source>
        <dbReference type="Pfam" id="PF14403"/>
    </source>
</evidence>
<dbReference type="PANTHER" id="PTHR34595">
    <property type="entry name" value="BLR5612 PROTEIN"/>
    <property type="match status" value="1"/>
</dbReference>
<organism evidence="3 4">
    <name type="scientific">Catenovulum agarivorans DS-2</name>
    <dbReference type="NCBI Taxonomy" id="1328313"/>
    <lineage>
        <taxon>Bacteria</taxon>
        <taxon>Pseudomonadati</taxon>
        <taxon>Pseudomonadota</taxon>
        <taxon>Gammaproteobacteria</taxon>
        <taxon>Alteromonadales</taxon>
        <taxon>Alteromonadaceae</taxon>
        <taxon>Catenovulum</taxon>
    </lineage>
</organism>
<evidence type="ECO:0000313" key="4">
    <source>
        <dbReference type="Proteomes" id="UP000019276"/>
    </source>
</evidence>
<reference evidence="3 4" key="1">
    <citation type="journal article" date="2014" name="Genome Announc.">
        <title>Draft Genome Sequence of the Agar-Degrading Bacterium Catenovulum sp. Strain DS-2, Isolated from Intestines of Haliotis diversicolor.</title>
        <authorList>
            <person name="Shan D."/>
            <person name="Li X."/>
            <person name="Gu Z."/>
            <person name="Wei G."/>
            <person name="Gao Z."/>
            <person name="Shao Z."/>
        </authorList>
    </citation>
    <scope>NUCLEOTIDE SEQUENCE [LARGE SCALE GENOMIC DNA]</scope>
    <source>
        <strain evidence="3 4">DS-2</strain>
    </source>
</reference>
<dbReference type="eggNOG" id="COG2307">
    <property type="taxonomic scope" value="Bacteria"/>
</dbReference>
<sequence>MLEMPSWLASYLNGSHIHDEVEHHCGGDTTHWDVLFARLANLTEKDIHLRSNEIKRLLQDSGVTHTGTQSSWRLDPMPLMLSEGDWQIIQDGIKQRTQLLIRTAQDIYGSQQLMLNGILDARAIQSSPLYIREKNSFAANANPIFIAAFDIYRDADGLFKVKSDHLQSPQGLGLLLENRIIARRVMGDEFAECNVQRIANFFNKFQQNINDLTTGLRDPRVVILSKGPDDPYNSEHAFLSSYMGYTLVNSADLTVRKGKVWLKSLKGLRKVDVIVRWLADNVLDSLEQTDYSIDGIPGLFQAIREGCVHIVNPVGCGILETPQVKSKLEQISQYFNRQSLILPEAQPSSLTAADLDNLLPNLADYQIGRFSDAEFMLDGEGQAENIMSLFDGLSSEQMADYYYLKKAKYSSAPFWDEHSLVAQPIIMRCFALVLGNNIEVLPSALCFSTTDIKTTPTSGWIKDTWIRSSTPQTSIQTLPKLTKEMSDLALLDGVIPSRTAENLYWLGRYLERGENTVRMLRVLIDRFTEFAIYPDSNNKAIVSRLVESVVNQAVVFPYAGQNVSQSETQSYIPREIASQLFADQKFSGSLINTLKALKNSALQVRELLSLDSWRIIDDINDEIRRIAKSPSSASTRVMQATIDRIIGFLMAFNGSTSDSMANSNGWFMLDIGRRVERSTQIASVCQHLLGQSLSEIEQLSMLEAVLSTQVSLITHKRRYRMYQSTETGLELLILDGDYPRSLLYQVEQLAQLCKFLPDNTARGMLPAHAKLLLKMQTQCHLADRETLALDTDGQRVELIELMQSVKVSLERFGDMLLLQYFSHTKTATPLNSMFGSIDKS</sequence>
<dbReference type="EMBL" id="ARZY01000039">
    <property type="protein sequence ID" value="EWH08681.1"/>
    <property type="molecule type" value="Genomic_DNA"/>
</dbReference>
<dbReference type="InterPro" id="IPR025841">
    <property type="entry name" value="CP_ATPgrasp_2"/>
</dbReference>
<keyword evidence="4" id="KW-1185">Reference proteome</keyword>
<comment type="caution">
    <text evidence="3">The sequence shown here is derived from an EMBL/GenBank/DDBJ whole genome shotgun (WGS) entry which is preliminary data.</text>
</comment>
<dbReference type="SUPFAM" id="SSF56059">
    <property type="entry name" value="Glutathione synthetase ATP-binding domain-like"/>
    <property type="match status" value="1"/>
</dbReference>
<dbReference type="Pfam" id="PF14403">
    <property type="entry name" value="CP_ATPgrasp_2"/>
    <property type="match status" value="1"/>
</dbReference>
<feature type="domain" description="DUF403" evidence="1">
    <location>
        <begin position="496"/>
        <end position="821"/>
    </location>
</feature>